<feature type="region of interest" description="Disordered" evidence="6">
    <location>
        <begin position="1"/>
        <end position="20"/>
    </location>
</feature>
<dbReference type="PANTHER" id="PTHR34001:SF3">
    <property type="entry name" value="BLL7405 PROTEIN"/>
    <property type="match status" value="1"/>
</dbReference>
<evidence type="ECO:0000256" key="5">
    <source>
        <dbReference type="ARBA" id="ARBA00038306"/>
    </source>
</evidence>
<dbReference type="SUPFAM" id="SSF56925">
    <property type="entry name" value="OMPA-like"/>
    <property type="match status" value="2"/>
</dbReference>
<organism evidence="8">
    <name type="scientific">Bradyrhizobium barranii subsp. barranii</name>
    <dbReference type="NCBI Taxonomy" id="2823807"/>
    <lineage>
        <taxon>Bacteria</taxon>
        <taxon>Pseudomonadati</taxon>
        <taxon>Pseudomonadota</taxon>
        <taxon>Alphaproteobacteria</taxon>
        <taxon>Hyphomicrobiales</taxon>
        <taxon>Nitrobacteraceae</taxon>
        <taxon>Bradyrhizobium</taxon>
        <taxon>Bradyrhizobium barranii</taxon>
    </lineage>
</organism>
<dbReference type="GO" id="GO:0004190">
    <property type="term" value="F:aspartic-type endopeptidase activity"/>
    <property type="evidence" value="ECO:0007669"/>
    <property type="project" value="InterPro"/>
</dbReference>
<dbReference type="AlphaFoldDB" id="A0A7Z0QDI9"/>
<dbReference type="SUPFAM" id="SSF69917">
    <property type="entry name" value="OMPT-like"/>
    <property type="match status" value="1"/>
</dbReference>
<reference evidence="8" key="1">
    <citation type="submission" date="2020-06" db="EMBL/GenBank/DDBJ databases">
        <title>Whole Genome Sequence of Bradyrhizobium sp. Strain 323S2.</title>
        <authorList>
            <person name="Bromfield E.S.P."/>
        </authorList>
    </citation>
    <scope>NUCLEOTIDE SEQUENCE [LARGE SCALE GENOMIC DNA]</scope>
    <source>
        <strain evidence="8">323S2</strain>
    </source>
</reference>
<keyword evidence="3" id="KW-0472">Membrane</keyword>
<comment type="subcellular location">
    <subcellularLocation>
        <location evidence="1">Cell outer membrane</location>
    </subcellularLocation>
</comment>
<feature type="domain" description="Outer membrane protein beta-barrel" evidence="7">
    <location>
        <begin position="93"/>
        <end position="296"/>
    </location>
</feature>
<evidence type="ECO:0000256" key="4">
    <source>
        <dbReference type="ARBA" id="ARBA00023237"/>
    </source>
</evidence>
<dbReference type="PANTHER" id="PTHR34001">
    <property type="entry name" value="BLL7405 PROTEIN"/>
    <property type="match status" value="1"/>
</dbReference>
<gene>
    <name evidence="8" type="ORF">G6321_24265</name>
</gene>
<evidence type="ECO:0000256" key="3">
    <source>
        <dbReference type="ARBA" id="ARBA00023136"/>
    </source>
</evidence>
<evidence type="ECO:0000256" key="6">
    <source>
        <dbReference type="SAM" id="MobiDB-lite"/>
    </source>
</evidence>
<dbReference type="GO" id="GO:0009279">
    <property type="term" value="C:cell outer membrane"/>
    <property type="evidence" value="ECO:0007669"/>
    <property type="project" value="UniProtKB-SubCell"/>
</dbReference>
<comment type="caution">
    <text evidence="8">The sequence shown here is derived from an EMBL/GenBank/DDBJ whole genome shotgun (WGS) entry which is preliminary data.</text>
</comment>
<evidence type="ECO:0000313" key="8">
    <source>
        <dbReference type="EMBL" id="NYY91424.1"/>
    </source>
</evidence>
<dbReference type="InterPro" id="IPR053724">
    <property type="entry name" value="OMP_A26_sf"/>
</dbReference>
<evidence type="ECO:0000259" key="7">
    <source>
        <dbReference type="Pfam" id="PF13505"/>
    </source>
</evidence>
<keyword evidence="2" id="KW-0732">Signal</keyword>
<dbReference type="InterPro" id="IPR020080">
    <property type="entry name" value="OM_adhesin/peptidase_omptin"/>
</dbReference>
<comment type="similarity">
    <text evidence="5">Belongs to the Omp25/RopB family.</text>
</comment>
<accession>A0A7Z0QDI9</accession>
<keyword evidence="4" id="KW-0998">Cell outer membrane</keyword>
<evidence type="ECO:0000256" key="2">
    <source>
        <dbReference type="ARBA" id="ARBA00022729"/>
    </source>
</evidence>
<feature type="domain" description="Outer membrane protein beta-barrel" evidence="7">
    <location>
        <begin position="618"/>
        <end position="819"/>
    </location>
</feature>
<sequence length="826" mass="88966">MVRTKRPHNGPTGRCMRNQPAAYRAGPAPRIHFTLFQSTRDVPITMGHDRFRFSRPCWLKALLASNSICWMAGLYGPAHAADLPVKTAPPITAAPSTLWNWTGIYVGAHLGGAFGSSDWQTATGLQADFSNRGFPGSGNAEGLLGGGQIGVNYQFGTWVTGLEIAASAADVDGFAKCANRADNRYGVISFTCDNRVTSLGTIAGRLGQTWGNLLIYGKAGAAWATDESDARTSHYINKFNQSGTRSGWMGGLGLEYAFSPNLSAFVEYDHFDFGSKDSNYVDQFNNASTVGFRQRFDMIKAGVNYGLGGPILNARADAATTPVLLGGWTIEAGSRYFGSTGRMQKDLYGSRPTHLVSRLIYGDQTGHAAETFFRFDHKSGFFARGNLGLGPLVDGKLNDEDFPYINYSNTNSDMKSGRFTYGTADVGYNFINDDGRRLGAYVGYHSFYERANGFGIQQQATNGPPLEASKSFLVLSETETWRAAAIGINAQARLSDRLKLEVDAAYLPYASRSGFDNHWLRADINPTPDPGHGWGTQFEAVLSYAVSDRFSVGVGGRYWFFTTDSAYSQFPGGSPQTTKFYSERYGGFLQASYKSGELDTAQAKANGIDKEPPPVMPTNWAGVYLGGTIGAGKGRSHYADPFPTPVSGDYADLGGAMFGGQIGINYQTGSWVLGLEASGYWANVQGTNTCFGAFPSPQIAGFNCGSQIDALGALTGRVGYAFDRTLLYVKGGSAWDRQTNQFNTGGISGTILTNGNTNWGWTVGGGLEYALLPNWSMALEYKYYDFGKSPVFTTAGLGSVPLSPNSTTVQTVSLGVNYKLPILGAR</sequence>
<dbReference type="Gene3D" id="2.40.160.20">
    <property type="match status" value="2"/>
</dbReference>
<proteinExistence type="inferred from homology"/>
<dbReference type="Gene3D" id="2.40.128.90">
    <property type="entry name" value="OMPT-like"/>
    <property type="match status" value="1"/>
</dbReference>
<evidence type="ECO:0000256" key="1">
    <source>
        <dbReference type="ARBA" id="ARBA00004442"/>
    </source>
</evidence>
<dbReference type="EMBL" id="JACBFH010000001">
    <property type="protein sequence ID" value="NYY91424.1"/>
    <property type="molecule type" value="Genomic_DNA"/>
</dbReference>
<dbReference type="InterPro" id="IPR051692">
    <property type="entry name" value="OMP-like"/>
</dbReference>
<dbReference type="InterPro" id="IPR011250">
    <property type="entry name" value="OMP/PagP_B-barrel"/>
</dbReference>
<dbReference type="InterPro" id="IPR027385">
    <property type="entry name" value="Beta-barrel_OMP"/>
</dbReference>
<protein>
    <submittedName>
        <fullName evidence="8">Porin family protein</fullName>
    </submittedName>
</protein>
<name>A0A7Z0QDI9_9BRAD</name>
<dbReference type="Pfam" id="PF13505">
    <property type="entry name" value="OMP_b-brl"/>
    <property type="match status" value="2"/>
</dbReference>